<feature type="compositionally biased region" description="Basic and acidic residues" evidence="1">
    <location>
        <begin position="83"/>
        <end position="94"/>
    </location>
</feature>
<accession>A0A834C498</accession>
<name>A0A834C498_ORYME</name>
<feature type="region of interest" description="Disordered" evidence="1">
    <location>
        <begin position="48"/>
        <end position="130"/>
    </location>
</feature>
<sequence length="144" mass="15978">MSQLHAAASGPGCWFPASLHPSPAPFLPLPLPVPLRVPVTDRRVRRCKQQPVRFPLSSREPDDAETDRGLIVPPVHEQTDEDSTGRRERLEPERGLTQSRLAPRTYPPPPLPLLPKPLQPRRCGVGAGVKSSRVRLRLRKLSGT</sequence>
<dbReference type="EMBL" id="WKFB01000452">
    <property type="protein sequence ID" value="KAF6722530.1"/>
    <property type="molecule type" value="Genomic_DNA"/>
</dbReference>
<evidence type="ECO:0000313" key="3">
    <source>
        <dbReference type="Proteomes" id="UP000646548"/>
    </source>
</evidence>
<reference evidence="2" key="1">
    <citation type="journal article" name="BMC Genomics">
        <title>Long-read sequencing and de novo genome assembly of marine medaka (Oryzias melastigma).</title>
        <authorList>
            <person name="Liang P."/>
            <person name="Saqib H.S.A."/>
            <person name="Ni X."/>
            <person name="Shen Y."/>
        </authorList>
    </citation>
    <scope>NUCLEOTIDE SEQUENCE</scope>
    <source>
        <strain evidence="2">Bigg-433</strain>
    </source>
</reference>
<protein>
    <submittedName>
        <fullName evidence="2">Uncharacterized protein</fullName>
    </submittedName>
</protein>
<gene>
    <name evidence="2" type="ORF">FQA47_019148</name>
</gene>
<organism evidence="2 3">
    <name type="scientific">Oryzias melastigma</name>
    <name type="common">Marine medaka</name>
    <dbReference type="NCBI Taxonomy" id="30732"/>
    <lineage>
        <taxon>Eukaryota</taxon>
        <taxon>Metazoa</taxon>
        <taxon>Chordata</taxon>
        <taxon>Craniata</taxon>
        <taxon>Vertebrata</taxon>
        <taxon>Euteleostomi</taxon>
        <taxon>Actinopterygii</taxon>
        <taxon>Neopterygii</taxon>
        <taxon>Teleostei</taxon>
        <taxon>Neoteleostei</taxon>
        <taxon>Acanthomorphata</taxon>
        <taxon>Ovalentaria</taxon>
        <taxon>Atherinomorphae</taxon>
        <taxon>Beloniformes</taxon>
        <taxon>Adrianichthyidae</taxon>
        <taxon>Oryziinae</taxon>
        <taxon>Oryzias</taxon>
    </lineage>
</organism>
<feature type="compositionally biased region" description="Pro residues" evidence="1">
    <location>
        <begin position="105"/>
        <end position="118"/>
    </location>
</feature>
<evidence type="ECO:0000313" key="2">
    <source>
        <dbReference type="EMBL" id="KAF6722530.1"/>
    </source>
</evidence>
<evidence type="ECO:0000256" key="1">
    <source>
        <dbReference type="SAM" id="MobiDB-lite"/>
    </source>
</evidence>
<dbReference type="Proteomes" id="UP000646548">
    <property type="component" value="Unassembled WGS sequence"/>
</dbReference>
<comment type="caution">
    <text evidence="2">The sequence shown here is derived from an EMBL/GenBank/DDBJ whole genome shotgun (WGS) entry which is preliminary data.</text>
</comment>
<proteinExistence type="predicted"/>
<dbReference type="AlphaFoldDB" id="A0A834C498"/>